<comment type="caution">
    <text evidence="1">The sequence shown here is derived from an EMBL/GenBank/DDBJ whole genome shotgun (WGS) entry which is preliminary data.</text>
</comment>
<proteinExistence type="predicted"/>
<accession>A0A1W0E5F3</accession>
<keyword evidence="2" id="KW-1185">Reference proteome</keyword>
<dbReference type="AlphaFoldDB" id="A0A1W0E5F3"/>
<dbReference type="Proteomes" id="UP000192758">
    <property type="component" value="Unassembled WGS sequence"/>
</dbReference>
<name>A0A1W0E5F3_9MICR</name>
<dbReference type="EMBL" id="MNPJ01000020">
    <property type="protein sequence ID" value="OQS54448.1"/>
    <property type="molecule type" value="Genomic_DNA"/>
</dbReference>
<protein>
    <submittedName>
        <fullName evidence="1">Uncharacterized protein</fullName>
    </submittedName>
</protein>
<organism evidence="1 2">
    <name type="scientific">Ecytonucleospora hepatopenaei</name>
    <dbReference type="NCBI Taxonomy" id="646526"/>
    <lineage>
        <taxon>Eukaryota</taxon>
        <taxon>Fungi</taxon>
        <taxon>Fungi incertae sedis</taxon>
        <taxon>Microsporidia</taxon>
        <taxon>Enterocytozoonidae</taxon>
        <taxon>Ecytonucleospora</taxon>
    </lineage>
</organism>
<evidence type="ECO:0000313" key="1">
    <source>
        <dbReference type="EMBL" id="OQS54448.1"/>
    </source>
</evidence>
<dbReference type="VEuPathDB" id="MicrosporidiaDB:EHP00_1315"/>
<reference evidence="1 2" key="1">
    <citation type="journal article" date="2017" name="Environ. Microbiol.">
        <title>Decay of the glycolytic pathway and adaptation to intranuclear parasitism within Enterocytozoonidae microsporidia.</title>
        <authorList>
            <person name="Wiredu Boakye D."/>
            <person name="Jaroenlak P."/>
            <person name="Prachumwat A."/>
            <person name="Williams T.A."/>
            <person name="Bateman K.S."/>
            <person name="Itsathitphaisarn O."/>
            <person name="Sritunyalucksana K."/>
            <person name="Paszkiewicz K.H."/>
            <person name="Moore K.A."/>
            <person name="Stentiford G.D."/>
            <person name="Williams B.A."/>
        </authorList>
    </citation>
    <scope>NUCLEOTIDE SEQUENCE [LARGE SCALE GENOMIC DNA]</scope>
    <source>
        <strain evidence="1 2">TH1</strain>
    </source>
</reference>
<evidence type="ECO:0000313" key="2">
    <source>
        <dbReference type="Proteomes" id="UP000192758"/>
    </source>
</evidence>
<gene>
    <name evidence="1" type="ORF">EHP00_1315</name>
</gene>
<sequence>MNLSLFFNFLHSNRIFTNLAQNDISTTEPPVIQYNETQPNFNILPHYNDKKCYFSYLLMDFLETRKTVLNTLFKKSSDSSFLGFTIIFGYINDINLYFKERLECCKNEHIDRPESPLNEIVVLMLQEVDFNRLYVNLVNIMESFHEQIKNILDMDVSCFKKLYEIDYFSDVVENELKLQTESMSFVAIILEKMKEVFESILATDLQVQESEYFQENDIDLIVDINYIKRDLEIIHSILNVYQNVCNEEE</sequence>